<reference evidence="3" key="2">
    <citation type="submission" date="2010-07" db="EMBL/GenBank/DDBJ databases">
        <authorList>
            <consortium name="The Broad Institute Genome Sequencing Platform"/>
            <consortium name="Broad Institute Genome Sequencing Center for Infectious Disease"/>
            <person name="Ma L.-J."/>
            <person name="Dead R."/>
            <person name="Young S."/>
            <person name="Zeng Q."/>
            <person name="Koehrsen M."/>
            <person name="Alvarado L."/>
            <person name="Berlin A."/>
            <person name="Chapman S.B."/>
            <person name="Chen Z."/>
            <person name="Freedman E."/>
            <person name="Gellesch M."/>
            <person name="Goldberg J."/>
            <person name="Griggs A."/>
            <person name="Gujja S."/>
            <person name="Heilman E.R."/>
            <person name="Heiman D."/>
            <person name="Hepburn T."/>
            <person name="Howarth C."/>
            <person name="Jen D."/>
            <person name="Larson L."/>
            <person name="Mehta T."/>
            <person name="Neiman D."/>
            <person name="Pearson M."/>
            <person name="Roberts A."/>
            <person name="Saif S."/>
            <person name="Shea T."/>
            <person name="Shenoy N."/>
            <person name="Sisk P."/>
            <person name="Stolte C."/>
            <person name="Sykes S."/>
            <person name="Walk T."/>
            <person name="White J."/>
            <person name="Yandava C."/>
            <person name="Haas B."/>
            <person name="Nusbaum C."/>
            <person name="Birren B."/>
        </authorList>
    </citation>
    <scope>NUCLEOTIDE SEQUENCE</scope>
    <source>
        <strain evidence="3">R3-111a-1</strain>
    </source>
</reference>
<feature type="compositionally biased region" description="Pro residues" evidence="1">
    <location>
        <begin position="490"/>
        <end position="499"/>
    </location>
</feature>
<organism evidence="3">
    <name type="scientific">Gaeumannomyces tritici (strain R3-111a-1)</name>
    <name type="common">Wheat and barley take-all root rot fungus</name>
    <name type="synonym">Gaeumannomyces graminis var. tritici</name>
    <dbReference type="NCBI Taxonomy" id="644352"/>
    <lineage>
        <taxon>Eukaryota</taxon>
        <taxon>Fungi</taxon>
        <taxon>Dikarya</taxon>
        <taxon>Ascomycota</taxon>
        <taxon>Pezizomycotina</taxon>
        <taxon>Sordariomycetes</taxon>
        <taxon>Sordariomycetidae</taxon>
        <taxon>Magnaporthales</taxon>
        <taxon>Magnaporthaceae</taxon>
        <taxon>Gaeumannomyces</taxon>
    </lineage>
</organism>
<dbReference type="RefSeq" id="XP_009222165.1">
    <property type="nucleotide sequence ID" value="XM_009223901.1"/>
</dbReference>
<feature type="region of interest" description="Disordered" evidence="1">
    <location>
        <begin position="363"/>
        <end position="615"/>
    </location>
</feature>
<dbReference type="VEuPathDB" id="FungiDB:GGTG_06087"/>
<dbReference type="EMBL" id="GL385397">
    <property type="protein sequence ID" value="EJT76165.1"/>
    <property type="molecule type" value="Genomic_DNA"/>
</dbReference>
<evidence type="ECO:0000256" key="2">
    <source>
        <dbReference type="SAM" id="Phobius"/>
    </source>
</evidence>
<proteinExistence type="predicted"/>
<evidence type="ECO:0000313" key="4">
    <source>
        <dbReference type="EnsemblFungi" id="EJT76165"/>
    </source>
</evidence>
<sequence length="637" mass="67816">MRGYKEELAHSGDRQTLSPSSDPTALDSPIKGDLEFQGQREHGGRTLPTITLVALAGLFLSSATGIIFFALGGLQSIIARSNELPSRVVVLVACAMGALYSLIHLWAARTAYRKKEHGSPQMYGNYVHAAGLLLIRLSFPIWITAIVTSALAAARIGLDVSGPFRVESSQTVFVNLLVSTTGLISNFGILCCVEWSMTPFATALISKNEFLEYRGRSPSPAVPPPPHPWSPVEPPVDRYRSLNPGDRATGAWPAQGLAASQAAPASLALPTLTVPPGTAISETVAVAIPPIPAIRDQRSPVHMAWRPPSHHGKRSADERARNHTRAASAVSTAQPSDAPLGEREPKLPDVFVMSHQDWRSIMTSHSTPATPTAGPSTARASRPSTSAASRPSLPSRPSESRRPSTSAGPQRAPALAAPAEVFPERSRRKSMASSPPPPVGFGFRGGATQKSASAATQSAPSPKAPSPRAMSLRSHPPFGAPLILPELPNMAPPPVPPVLSRPAGGLPAERPRTAPGNASASAGGWSVKRKPVSDQVMAADETASLDTYSTDEDDGSDEEEEDDDALYPAEETRSVMSRTARRVRRARAKEEALKRAQSVNKNFSRPLQRSKSMASIRRASNIQQQRNNKTIIATTGI</sequence>
<feature type="transmembrane region" description="Helical" evidence="2">
    <location>
        <begin position="126"/>
        <end position="151"/>
    </location>
</feature>
<dbReference type="Proteomes" id="UP000006039">
    <property type="component" value="Unassembled WGS sequence"/>
</dbReference>
<reference evidence="3" key="3">
    <citation type="submission" date="2010-09" db="EMBL/GenBank/DDBJ databases">
        <title>Annotation of Gaeumannomyces graminis var. tritici R3-111a-1.</title>
        <authorList>
            <consortium name="The Broad Institute Genome Sequencing Platform"/>
            <person name="Ma L.-J."/>
            <person name="Dead R."/>
            <person name="Young S.K."/>
            <person name="Zeng Q."/>
            <person name="Gargeya S."/>
            <person name="Fitzgerald M."/>
            <person name="Haas B."/>
            <person name="Abouelleil A."/>
            <person name="Alvarado L."/>
            <person name="Arachchi H.M."/>
            <person name="Berlin A."/>
            <person name="Brown A."/>
            <person name="Chapman S.B."/>
            <person name="Chen Z."/>
            <person name="Dunbar C."/>
            <person name="Freedman E."/>
            <person name="Gearin G."/>
            <person name="Gellesch M."/>
            <person name="Goldberg J."/>
            <person name="Griggs A."/>
            <person name="Gujja S."/>
            <person name="Heiman D."/>
            <person name="Howarth C."/>
            <person name="Larson L."/>
            <person name="Lui A."/>
            <person name="MacDonald P.J.P."/>
            <person name="Mehta T."/>
            <person name="Montmayeur A."/>
            <person name="Murphy C."/>
            <person name="Neiman D."/>
            <person name="Pearson M."/>
            <person name="Priest M."/>
            <person name="Roberts A."/>
            <person name="Saif S."/>
            <person name="Shea T."/>
            <person name="Shenoy N."/>
            <person name="Sisk P."/>
            <person name="Stolte C."/>
            <person name="Sykes S."/>
            <person name="Yandava C."/>
            <person name="Wortman J."/>
            <person name="Nusbaum C."/>
            <person name="Birren B."/>
        </authorList>
    </citation>
    <scope>NUCLEOTIDE SEQUENCE</scope>
    <source>
        <strain evidence="3">R3-111a-1</strain>
    </source>
</reference>
<feature type="region of interest" description="Disordered" evidence="1">
    <location>
        <begin position="303"/>
        <end position="344"/>
    </location>
</feature>
<keyword evidence="2" id="KW-0472">Membrane</keyword>
<dbReference type="GeneID" id="20346545"/>
<dbReference type="OrthoDB" id="5219729at2759"/>
<dbReference type="STRING" id="644352.J3NXT2"/>
<reference evidence="4" key="4">
    <citation type="journal article" date="2015" name="G3 (Bethesda)">
        <title>Genome sequences of three phytopathogenic species of the Magnaporthaceae family of fungi.</title>
        <authorList>
            <person name="Okagaki L.H."/>
            <person name="Nunes C.C."/>
            <person name="Sailsbery J."/>
            <person name="Clay B."/>
            <person name="Brown D."/>
            <person name="John T."/>
            <person name="Oh Y."/>
            <person name="Young N."/>
            <person name="Fitzgerald M."/>
            <person name="Haas B.J."/>
            <person name="Zeng Q."/>
            <person name="Young S."/>
            <person name="Adiconis X."/>
            <person name="Fan L."/>
            <person name="Levin J.Z."/>
            <person name="Mitchell T.K."/>
            <person name="Okubara P.A."/>
            <person name="Farman M.L."/>
            <person name="Kohn L.M."/>
            <person name="Birren B."/>
            <person name="Ma L.-J."/>
            <person name="Dean R.A."/>
        </authorList>
    </citation>
    <scope>NUCLEOTIDE SEQUENCE</scope>
    <source>
        <strain evidence="4">R3-111a-1</strain>
    </source>
</reference>
<feature type="compositionally biased region" description="Basic and acidic residues" evidence="1">
    <location>
        <begin position="1"/>
        <end position="13"/>
    </location>
</feature>
<keyword evidence="5" id="KW-1185">Reference proteome</keyword>
<feature type="transmembrane region" description="Helical" evidence="2">
    <location>
        <begin position="84"/>
        <end position="106"/>
    </location>
</feature>
<keyword evidence="2" id="KW-0812">Transmembrane</keyword>
<feature type="compositionally biased region" description="Polar residues" evidence="1">
    <location>
        <begin position="14"/>
        <end position="23"/>
    </location>
</feature>
<protein>
    <submittedName>
        <fullName evidence="3 4">Uncharacterized protein</fullName>
    </submittedName>
</protein>
<accession>J3NXT2</accession>
<reference evidence="4" key="5">
    <citation type="submission" date="2018-04" db="UniProtKB">
        <authorList>
            <consortium name="EnsemblFungi"/>
        </authorList>
    </citation>
    <scope>IDENTIFICATION</scope>
    <source>
        <strain evidence="4">R3-111a-1</strain>
    </source>
</reference>
<dbReference type="eggNOG" id="ENOG502RKFR">
    <property type="taxonomic scope" value="Eukaryota"/>
</dbReference>
<feature type="compositionally biased region" description="Low complexity" evidence="1">
    <location>
        <begin position="446"/>
        <end position="461"/>
    </location>
</feature>
<name>J3NXT2_GAET3</name>
<feature type="region of interest" description="Disordered" evidence="1">
    <location>
        <begin position="1"/>
        <end position="25"/>
    </location>
</feature>
<dbReference type="AlphaFoldDB" id="J3NXT2"/>
<evidence type="ECO:0000313" key="3">
    <source>
        <dbReference type="EMBL" id="EJT76165.1"/>
    </source>
</evidence>
<reference evidence="5" key="1">
    <citation type="submission" date="2010-07" db="EMBL/GenBank/DDBJ databases">
        <title>The genome sequence of Gaeumannomyces graminis var. tritici strain R3-111a-1.</title>
        <authorList>
            <consortium name="The Broad Institute Genome Sequencing Platform"/>
            <person name="Ma L.-J."/>
            <person name="Dead R."/>
            <person name="Young S."/>
            <person name="Zeng Q."/>
            <person name="Koehrsen M."/>
            <person name="Alvarado L."/>
            <person name="Berlin A."/>
            <person name="Chapman S.B."/>
            <person name="Chen Z."/>
            <person name="Freedman E."/>
            <person name="Gellesch M."/>
            <person name="Goldberg J."/>
            <person name="Griggs A."/>
            <person name="Gujja S."/>
            <person name="Heilman E.R."/>
            <person name="Heiman D."/>
            <person name="Hepburn T."/>
            <person name="Howarth C."/>
            <person name="Jen D."/>
            <person name="Larson L."/>
            <person name="Mehta T."/>
            <person name="Neiman D."/>
            <person name="Pearson M."/>
            <person name="Roberts A."/>
            <person name="Saif S."/>
            <person name="Shea T."/>
            <person name="Shenoy N."/>
            <person name="Sisk P."/>
            <person name="Stolte C."/>
            <person name="Sykes S."/>
            <person name="Walk T."/>
            <person name="White J."/>
            <person name="Yandava C."/>
            <person name="Haas B."/>
            <person name="Nusbaum C."/>
            <person name="Birren B."/>
        </authorList>
    </citation>
    <scope>NUCLEOTIDE SEQUENCE [LARGE SCALE GENOMIC DNA]</scope>
    <source>
        <strain evidence="5">R3-111a-1</strain>
    </source>
</reference>
<feature type="compositionally biased region" description="Polar residues" evidence="1">
    <location>
        <begin position="597"/>
        <end position="615"/>
    </location>
</feature>
<dbReference type="HOGENOM" id="CLU_028976_0_0_1"/>
<gene>
    <name evidence="4" type="primary">20346545</name>
    <name evidence="3" type="ORF">GGTG_06087</name>
</gene>
<keyword evidence="2" id="KW-1133">Transmembrane helix</keyword>
<evidence type="ECO:0000256" key="1">
    <source>
        <dbReference type="SAM" id="MobiDB-lite"/>
    </source>
</evidence>
<feature type="transmembrane region" description="Helical" evidence="2">
    <location>
        <begin position="50"/>
        <end position="72"/>
    </location>
</feature>
<feature type="compositionally biased region" description="Low complexity" evidence="1">
    <location>
        <begin position="363"/>
        <end position="407"/>
    </location>
</feature>
<feature type="compositionally biased region" description="Acidic residues" evidence="1">
    <location>
        <begin position="549"/>
        <end position="565"/>
    </location>
</feature>
<evidence type="ECO:0000313" key="5">
    <source>
        <dbReference type="Proteomes" id="UP000006039"/>
    </source>
</evidence>
<dbReference type="EnsemblFungi" id="EJT76165">
    <property type="protein sequence ID" value="EJT76165"/>
    <property type="gene ID" value="GGTG_06087"/>
</dbReference>